<dbReference type="InterPro" id="IPR042099">
    <property type="entry name" value="ANL_N_sf"/>
</dbReference>
<dbReference type="PROSITE" id="PS50075">
    <property type="entry name" value="CARRIER"/>
    <property type="match status" value="1"/>
</dbReference>
<dbReference type="eggNOG" id="KOG1178">
    <property type="taxonomic scope" value="Eukaryota"/>
</dbReference>
<dbReference type="VEuPathDB" id="FungiDB:TAPDE_000140"/>
<keyword evidence="5" id="KW-1185">Reference proteome</keyword>
<dbReference type="InterPro" id="IPR009081">
    <property type="entry name" value="PP-bd_ACP"/>
</dbReference>
<dbReference type="Pfam" id="PF00501">
    <property type="entry name" value="AMP-binding"/>
    <property type="match status" value="1"/>
</dbReference>
<dbReference type="InterPro" id="IPR000873">
    <property type="entry name" value="AMP-dep_synth/lig_dom"/>
</dbReference>
<dbReference type="AlphaFoldDB" id="R4X6D0"/>
<dbReference type="EMBL" id="CAHR02000003">
    <property type="protein sequence ID" value="CCG80614.1"/>
    <property type="molecule type" value="Genomic_DNA"/>
</dbReference>
<dbReference type="InterPro" id="IPR006162">
    <property type="entry name" value="Ppantetheine_attach_site"/>
</dbReference>
<dbReference type="Gene3D" id="3.40.50.12780">
    <property type="entry name" value="N-terminal domain of ligase-like"/>
    <property type="match status" value="1"/>
</dbReference>
<dbReference type="PROSITE" id="PS00012">
    <property type="entry name" value="PHOSPHOPANTETHEINE"/>
    <property type="match status" value="1"/>
</dbReference>
<dbReference type="STRING" id="1097556.R4X6D0"/>
<dbReference type="Gene3D" id="1.10.1200.10">
    <property type="entry name" value="ACP-like"/>
    <property type="match status" value="1"/>
</dbReference>
<dbReference type="Pfam" id="PF07993">
    <property type="entry name" value="NAD_binding_4"/>
    <property type="match status" value="1"/>
</dbReference>
<keyword evidence="1" id="KW-0596">Phosphopantetheine</keyword>
<dbReference type="SUPFAM" id="SSF47336">
    <property type="entry name" value="ACP-like"/>
    <property type="match status" value="1"/>
</dbReference>
<evidence type="ECO:0000256" key="1">
    <source>
        <dbReference type="ARBA" id="ARBA00022450"/>
    </source>
</evidence>
<name>R4X6D0_TAPDE</name>
<comment type="caution">
    <text evidence="4">The sequence shown here is derived from an EMBL/GenBank/DDBJ whole genome shotgun (WGS) entry which is preliminary data.</text>
</comment>
<dbReference type="Pfam" id="PF23562">
    <property type="entry name" value="AMP-binding_C_3"/>
    <property type="match status" value="1"/>
</dbReference>
<dbReference type="Pfam" id="PF00550">
    <property type="entry name" value="PP-binding"/>
    <property type="match status" value="1"/>
</dbReference>
<dbReference type="PANTHER" id="PTHR43439">
    <property type="entry name" value="PHENYLACETATE-COENZYME A LIGASE"/>
    <property type="match status" value="1"/>
</dbReference>
<accession>R4X6D0</accession>
<dbReference type="SMART" id="SM00823">
    <property type="entry name" value="PKS_PP"/>
    <property type="match status" value="1"/>
</dbReference>
<gene>
    <name evidence="4" type="ORF">TAPDE_000140</name>
</gene>
<dbReference type="SUPFAM" id="SSF51735">
    <property type="entry name" value="NAD(P)-binding Rossmann-fold domains"/>
    <property type="match status" value="1"/>
</dbReference>
<reference evidence="4 5" key="1">
    <citation type="journal article" date="2013" name="MBio">
        <title>Genome sequencing of the plant pathogen Taphrina deformans, the causal agent of peach leaf curl.</title>
        <authorList>
            <person name="Cisse O.H."/>
            <person name="Almeida J.M.G.C.F."/>
            <person name="Fonseca A."/>
            <person name="Kumar A.A."/>
            <person name="Salojaervi J."/>
            <person name="Overmyer K."/>
            <person name="Hauser P.M."/>
            <person name="Pagni M."/>
        </authorList>
    </citation>
    <scope>NUCLEOTIDE SEQUENCE [LARGE SCALE GENOMIC DNA]</scope>
    <source>
        <strain evidence="5">PYCC 5710 / ATCC 11124 / CBS 356.35 / IMI 108563 / JCM 9778 / NBRC 8474</strain>
    </source>
</reference>
<dbReference type="Gene3D" id="3.40.50.720">
    <property type="entry name" value="NAD(P)-binding Rossmann-like Domain"/>
    <property type="match status" value="1"/>
</dbReference>
<evidence type="ECO:0000313" key="5">
    <source>
        <dbReference type="Proteomes" id="UP000013776"/>
    </source>
</evidence>
<evidence type="ECO:0000256" key="2">
    <source>
        <dbReference type="ARBA" id="ARBA00022553"/>
    </source>
</evidence>
<proteinExistence type="predicted"/>
<dbReference type="InterPro" id="IPR013120">
    <property type="entry name" value="FAR_NAD-bd"/>
</dbReference>
<dbReference type="OrthoDB" id="429813at2759"/>
<protein>
    <submittedName>
        <fullName evidence="4">NRPS-like enzyme</fullName>
    </submittedName>
</protein>
<dbReference type="InterPro" id="IPR020806">
    <property type="entry name" value="PKS_PP-bd"/>
</dbReference>
<evidence type="ECO:0000313" key="4">
    <source>
        <dbReference type="EMBL" id="CCG80614.1"/>
    </source>
</evidence>
<dbReference type="Proteomes" id="UP000013776">
    <property type="component" value="Unassembled WGS sequence"/>
</dbReference>
<keyword evidence="2" id="KW-0597">Phosphoprotein</keyword>
<organism evidence="4 5">
    <name type="scientific">Taphrina deformans (strain PYCC 5710 / ATCC 11124 / CBS 356.35 / IMI 108563 / JCM 9778 / NBRC 8474)</name>
    <name type="common">Peach leaf curl fungus</name>
    <name type="synonym">Lalaria deformans</name>
    <dbReference type="NCBI Taxonomy" id="1097556"/>
    <lineage>
        <taxon>Eukaryota</taxon>
        <taxon>Fungi</taxon>
        <taxon>Dikarya</taxon>
        <taxon>Ascomycota</taxon>
        <taxon>Taphrinomycotina</taxon>
        <taxon>Taphrinomycetes</taxon>
        <taxon>Taphrinales</taxon>
        <taxon>Taphrinaceae</taxon>
        <taxon>Taphrina</taxon>
    </lineage>
</organism>
<evidence type="ECO:0000259" key="3">
    <source>
        <dbReference type="PROSITE" id="PS50075"/>
    </source>
</evidence>
<dbReference type="SUPFAM" id="SSF56801">
    <property type="entry name" value="Acetyl-CoA synthetase-like"/>
    <property type="match status" value="1"/>
</dbReference>
<dbReference type="PANTHER" id="PTHR43439:SF2">
    <property type="entry name" value="ENZYME, PUTATIVE (JCVI)-RELATED"/>
    <property type="match status" value="1"/>
</dbReference>
<dbReference type="InterPro" id="IPR036736">
    <property type="entry name" value="ACP-like_sf"/>
</dbReference>
<dbReference type="InterPro" id="IPR051414">
    <property type="entry name" value="Adenylate-forming_Reductase"/>
</dbReference>
<feature type="domain" description="Carrier" evidence="3">
    <location>
        <begin position="550"/>
        <end position="625"/>
    </location>
</feature>
<dbReference type="GO" id="GO:0031177">
    <property type="term" value="F:phosphopantetheine binding"/>
    <property type="evidence" value="ECO:0007669"/>
    <property type="project" value="InterPro"/>
</dbReference>
<sequence>MKDIETPRPYLCYPFGVSETLKQDHGIYSLTQIIEERSKTFFEPVIGTPIKNPDGQWSCDLYTYQNILDAVNALCHYFLKAGILPERTEEDGTKEMIVALVAPSNLDMLLSMLAVQRLGLGVLLITPNQTSRVITHLCSELKVLKVLTPLSIEGLDVHCLPPSRVWQDAIRQPGKSYERRLSPVEEGDTTGVVYHTSGTTSGLPKALPTKHKFLVSFCAHKRTPLATLTTTPLNTGGTADVCRSMSADAMLFLFPDSAPLTNANIAAARDVSSKALGREVRALSCVPYVAKMLAEDDKSLAMLQRLEFLGVGGAPLPKATGDFIVNAGIPLVSRMGSSECNFLMCSYRDYENDKDWDYLRSEPGGHHFNFIPQNDGTGNCELEVLGSWPALATATNHNGNFRTGDLFQPHPTTPNAWLYLGRNDDTIVLGNGKKADPKALEGALRGLKYLNNALVFGTGKNNIGILVIELADETAPKGEELREKVWNEVIRKLNKQSPAHAEVYREMILTLPSSEDFEKTPKGTVFRNGTYAKFEKEINAAYNQGHQQIEVTDDDLDDYINKLVCKITEKQLDKDQDLFGAGVNSLQSVRIRNIIAGELGLQVPTNIVFEEPTISQLTTYIRRLRTGQSGSQSDKSSLMQTLVNKYSLEKSRIKEAVHSEIKMNGRDTSGEVILLTGATGGLGSHLLSQFTSTASHKIEKIVCLIRKSDAGTPEERARETMAYRKVDVQDSQVPVQYLFADLSKGDLGLGNRFTTLRDEVTLIIHAAWPVNFNASLSSFDPSIVSAVHLLELARLSAHLCRFYFCSSTASIINNKSQPIPEIASQDTVDCSTVGYAQSKWVTEQVVQSYSEVISVGILRIGQLCGDTKAGVWSESEAWSLMFKSVDVIHALPALVEDNIAWLPVDLAARSIIDIVLGKRESGSFWHIVNPGKGTTWTDVLNYFKSAGWNFDVVSPKDWVRKLKASPDSPDNASRKLLGLWEPAFDNDDPLVSDPIFDTSRAIEASVTLKDTKAVDQTLMTRIFTNWKERGFLA</sequence>
<dbReference type="InterPro" id="IPR036291">
    <property type="entry name" value="NAD(P)-bd_dom_sf"/>
</dbReference>